<dbReference type="GO" id="GO:0016740">
    <property type="term" value="F:transferase activity"/>
    <property type="evidence" value="ECO:0007669"/>
    <property type="project" value="UniProtKB-KW"/>
</dbReference>
<dbReference type="InterPro" id="IPR029044">
    <property type="entry name" value="Nucleotide-diphossugar_trans"/>
</dbReference>
<sequence length="435" mass="50851">MADFHQDKIITTLHNLYEAVDRDSYLTKLERRLEEHAQHQKICLLLPSLLSELDNPDVLDRIIDGIRQVRYLHRVVVALGGAPEKEQFEQAKAYFGRLRTDDRDVKVIWVDGPRIQQLLQDIQAREISIGVQGKGQSAWIALGYIFAREDCDVVALHDCDIVTYDRILLGRLIEPTANPNNDFQFCKGYYARISPTDRAMKGRVTRLFVTPFVDVMAEIMHERGHLELVKFFSYHRTFKYPLAGEFSFTTHLARGMNIAYDWGLEVATLSQVYDQLLPRKICQIDLVPNYEHKHQILSEDDTQKGLHRMVVDIAKFYLTYMRSHGVPLDDEFVDMMLHTYYQKALKFIRRYSYDAEVNELSYDLYQEEATAKHFRGFLWTAWEQSKGPHEAKLIPSWNRVRYTFPEIYSRILDAVEADNRTERDEESLEVDTAAE</sequence>
<evidence type="ECO:0000313" key="2">
    <source>
        <dbReference type="Proteomes" id="UP000230821"/>
    </source>
</evidence>
<proteinExistence type="predicted"/>
<dbReference type="Gene3D" id="3.90.550.10">
    <property type="entry name" value="Spore Coat Polysaccharide Biosynthesis Protein SpsA, Chain A"/>
    <property type="match status" value="1"/>
</dbReference>
<evidence type="ECO:0000313" key="1">
    <source>
        <dbReference type="EMBL" id="PIE36267.1"/>
    </source>
</evidence>
<dbReference type="SUPFAM" id="SSF53448">
    <property type="entry name" value="Nucleotide-diphospho-sugar transferases"/>
    <property type="match status" value="1"/>
</dbReference>
<dbReference type="EMBL" id="PDSK01000021">
    <property type="protein sequence ID" value="PIE36267.1"/>
    <property type="molecule type" value="Genomic_DNA"/>
</dbReference>
<reference evidence="1 2" key="1">
    <citation type="submission" date="2017-10" db="EMBL/GenBank/DDBJ databases">
        <title>Novel microbial diversity and functional potential in the marine mammal oral microbiome.</title>
        <authorList>
            <person name="Dudek N.K."/>
            <person name="Sun C.L."/>
            <person name="Burstein D."/>
            <person name="Kantor R.S."/>
            <person name="Aliaga Goltsman D.S."/>
            <person name="Bik E.M."/>
            <person name="Thomas B.C."/>
            <person name="Banfield J.F."/>
            <person name="Relman D.A."/>
        </authorList>
    </citation>
    <scope>NUCLEOTIDE SEQUENCE [LARGE SCALE GENOMIC DNA]</scope>
    <source>
        <strain evidence="1">DOLJORAL78_47_16</strain>
    </source>
</reference>
<dbReference type="Proteomes" id="UP000230821">
    <property type="component" value="Unassembled WGS sequence"/>
</dbReference>
<name>A0A2G6KKT1_9BACT</name>
<dbReference type="AlphaFoldDB" id="A0A2G6KKT1"/>
<organism evidence="1 2">
    <name type="scientific">candidate division KSB3 bacterium</name>
    <dbReference type="NCBI Taxonomy" id="2044937"/>
    <lineage>
        <taxon>Bacteria</taxon>
        <taxon>candidate division KSB3</taxon>
    </lineage>
</organism>
<comment type="caution">
    <text evidence="1">The sequence shown here is derived from an EMBL/GenBank/DDBJ whole genome shotgun (WGS) entry which is preliminary data.</text>
</comment>
<gene>
    <name evidence="1" type="ORF">CSA56_00845</name>
</gene>
<accession>A0A2G6KKT1</accession>
<protein>
    <submittedName>
        <fullName evidence="1">Glycosyl transferase</fullName>
    </submittedName>
</protein>
<keyword evidence="1" id="KW-0808">Transferase</keyword>